<dbReference type="PANTHER" id="PTHR11575:SF24">
    <property type="entry name" value="5'-NUCLEOTIDASE"/>
    <property type="match status" value="1"/>
</dbReference>
<feature type="region of interest" description="Disordered" evidence="2">
    <location>
        <begin position="657"/>
        <end position="676"/>
    </location>
</feature>
<evidence type="ECO:0000259" key="6">
    <source>
        <dbReference type="Pfam" id="PF19886"/>
    </source>
</evidence>
<dbReference type="Pfam" id="PF02872">
    <property type="entry name" value="5_nucleotid_C"/>
    <property type="match status" value="1"/>
</dbReference>
<feature type="signal peptide" evidence="3">
    <location>
        <begin position="1"/>
        <end position="32"/>
    </location>
</feature>
<evidence type="ECO:0000259" key="4">
    <source>
        <dbReference type="Pfam" id="PF00149"/>
    </source>
</evidence>
<evidence type="ECO:0000256" key="2">
    <source>
        <dbReference type="SAM" id="MobiDB-lite"/>
    </source>
</evidence>
<dbReference type="Gene3D" id="3.40.50.880">
    <property type="match status" value="1"/>
</dbReference>
<proteinExistence type="predicted"/>
<dbReference type="InterPro" id="IPR045939">
    <property type="entry name" value="YhcR_N"/>
</dbReference>
<dbReference type="InterPro" id="IPR008334">
    <property type="entry name" value="5'-Nucleotdase_C"/>
</dbReference>
<dbReference type="Proteomes" id="UP000677918">
    <property type="component" value="Unassembled WGS sequence"/>
</dbReference>
<dbReference type="InterPro" id="IPR036907">
    <property type="entry name" value="5'-Nucleotdase_C_sf"/>
</dbReference>
<keyword evidence="1 3" id="KW-0732">Signal</keyword>
<dbReference type="RefSeq" id="WP_213411897.1">
    <property type="nucleotide sequence ID" value="NZ_BOVK01000024.1"/>
</dbReference>
<accession>A0A8J4H3W5</accession>
<dbReference type="GO" id="GO:0009166">
    <property type="term" value="P:nucleotide catabolic process"/>
    <property type="evidence" value="ECO:0007669"/>
    <property type="project" value="InterPro"/>
</dbReference>
<gene>
    <name evidence="7" type="ORF">XYCOK13_19100</name>
</gene>
<dbReference type="GO" id="GO:0030288">
    <property type="term" value="C:outer membrane-bounded periplasmic space"/>
    <property type="evidence" value="ECO:0007669"/>
    <property type="project" value="TreeGrafter"/>
</dbReference>
<dbReference type="Gene3D" id="3.60.21.10">
    <property type="match status" value="1"/>
</dbReference>
<reference evidence="7" key="1">
    <citation type="submission" date="2021-04" db="EMBL/GenBank/DDBJ databases">
        <title>Draft genome sequence of Xylanibacillus composti strain K13.</title>
        <authorList>
            <person name="Uke A."/>
            <person name="Chhe C."/>
            <person name="Baramee S."/>
            <person name="Kosugi A."/>
        </authorList>
    </citation>
    <scope>NUCLEOTIDE SEQUENCE</scope>
    <source>
        <strain evidence="7">K13</strain>
    </source>
</reference>
<feature type="compositionally biased region" description="Low complexity" evidence="2">
    <location>
        <begin position="662"/>
        <end position="673"/>
    </location>
</feature>
<feature type="domain" description="Endonuclease YhcR N-terminal" evidence="6">
    <location>
        <begin position="37"/>
        <end position="141"/>
    </location>
</feature>
<protein>
    <recommendedName>
        <fullName evidence="9">2',3'-cyclic-nucleotide 2'-phosphodiesterase (5'-nucleotidase family)</fullName>
    </recommendedName>
</protein>
<feature type="chain" id="PRO_5035262599" description="2',3'-cyclic-nucleotide 2'-phosphodiesterase (5'-nucleotidase family)" evidence="3">
    <location>
        <begin position="33"/>
        <end position="1717"/>
    </location>
</feature>
<name>A0A8J4H3W5_9BACL</name>
<dbReference type="PANTHER" id="PTHR11575">
    <property type="entry name" value="5'-NUCLEOTIDASE-RELATED"/>
    <property type="match status" value="1"/>
</dbReference>
<dbReference type="SUPFAM" id="SSF52317">
    <property type="entry name" value="Class I glutamine amidotransferase-like"/>
    <property type="match status" value="1"/>
</dbReference>
<dbReference type="GO" id="GO:0008768">
    <property type="term" value="F:UDP-sugar diphosphatase activity"/>
    <property type="evidence" value="ECO:0007669"/>
    <property type="project" value="TreeGrafter"/>
</dbReference>
<dbReference type="InterPro" id="IPR006179">
    <property type="entry name" value="5_nucleotidase/apyrase"/>
</dbReference>
<dbReference type="Pfam" id="PF19886">
    <property type="entry name" value="DUF6359"/>
    <property type="match status" value="1"/>
</dbReference>
<comment type="caution">
    <text evidence="7">The sequence shown here is derived from an EMBL/GenBank/DDBJ whole genome shotgun (WGS) entry which is preliminary data.</text>
</comment>
<dbReference type="Pfam" id="PF00149">
    <property type="entry name" value="Metallophos"/>
    <property type="match status" value="1"/>
</dbReference>
<evidence type="ECO:0008006" key="9">
    <source>
        <dbReference type="Google" id="ProtNLM"/>
    </source>
</evidence>
<dbReference type="PRINTS" id="PR01607">
    <property type="entry name" value="APYRASEFAMLY"/>
</dbReference>
<organism evidence="7 8">
    <name type="scientific">Xylanibacillus composti</name>
    <dbReference type="NCBI Taxonomy" id="1572762"/>
    <lineage>
        <taxon>Bacteria</taxon>
        <taxon>Bacillati</taxon>
        <taxon>Bacillota</taxon>
        <taxon>Bacilli</taxon>
        <taxon>Bacillales</taxon>
        <taxon>Paenibacillaceae</taxon>
        <taxon>Xylanibacillus</taxon>
    </lineage>
</organism>
<evidence type="ECO:0000256" key="1">
    <source>
        <dbReference type="ARBA" id="ARBA00022729"/>
    </source>
</evidence>
<dbReference type="SUPFAM" id="SSF56300">
    <property type="entry name" value="Metallo-dependent phosphatases"/>
    <property type="match status" value="1"/>
</dbReference>
<keyword evidence="8" id="KW-1185">Reference proteome</keyword>
<evidence type="ECO:0000259" key="5">
    <source>
        <dbReference type="Pfam" id="PF02872"/>
    </source>
</evidence>
<dbReference type="Gene3D" id="3.90.780.10">
    <property type="entry name" value="5'-Nucleotidase, C-terminal domain"/>
    <property type="match status" value="1"/>
</dbReference>
<dbReference type="InterPro" id="IPR004843">
    <property type="entry name" value="Calcineurin-like_PHP"/>
</dbReference>
<feature type="domain" description="Calcineurin-like phosphoesterase" evidence="4">
    <location>
        <begin position="903"/>
        <end position="1140"/>
    </location>
</feature>
<evidence type="ECO:0000313" key="8">
    <source>
        <dbReference type="Proteomes" id="UP000677918"/>
    </source>
</evidence>
<feature type="domain" description="5'-Nucleotidase C-terminal" evidence="5">
    <location>
        <begin position="1227"/>
        <end position="1363"/>
    </location>
</feature>
<dbReference type="InterPro" id="IPR029062">
    <property type="entry name" value="Class_I_gatase-like"/>
</dbReference>
<dbReference type="InterPro" id="IPR029052">
    <property type="entry name" value="Metallo-depent_PP-like"/>
</dbReference>
<evidence type="ECO:0000313" key="7">
    <source>
        <dbReference type="EMBL" id="GIQ69086.1"/>
    </source>
</evidence>
<sequence length="1717" mass="183148">MRSINRKWLALFLSSMLLFTNFFTLMPNQASAANGAMTVAEAIANNSGSGTVEGYIVGHATGSRTAKFTPPFANDFNFLIADSASERDLTKVLDVQVTAGYRAEFGLQTNPDLIGKKVRVSGSFQLYNNFPGLRSPTAMAWVVEETDPDVVSIADARAAADGETVVIRGVVTTPSGVYGKKSVYVQDDTAGILLYQDQIDLKPGDAVKVTGTKTTYANEVEIINPTIVITGADAVPAPIALTPATVTGNVYGQLVKLAGVTVSDIADVGAYGSYSFYANGSDGRILIYVDNRTGLTKDAVRNGLVVNITGVVIPYGGGLEIKPTGVNDIIPALADGTGKKVLFANTHGQTAGASDWIIDGGFSDFADGLRAEGFTVDQLERDYPFDFSEQAITLEKLQEYDVFILGEANIPFKTSEQDAMLAYVQGGGSIFFIGDHYNADRNYNRWDSTEVFNGYRRGAYGNPTKGMSAEEASSGAMQDVTSTDWLGTHFGIRFRYNALGTIESGHIVVPPGDSFGITEGVRTVEMHAGGTLAILDPTIAKGLVYVPENPPAWGPAVDQGVYNGGGIDEGPFAAIAKVGAGKAAFIGDSSPVEDASPKYLREDSGATKTTYDGFLEEGDNSEFLLQTVKWLAIQEDYTSFEGLVELSPVTPLLDFENPADSTEPQTEPWTTPPAGYKWHDPTTFAPGSYGSGKEAPGPVVIPGVTSIGEARQYPVRTTLTVEGTITSKPGSWGGQAFYLQDETGGIYIYQTSNGYQPGQRVQVTGEVTLYNTELELANVSEITVLGTGTLPAPKVVDTVDDSNQGQVVKLEAVTITNIVRADSYGTLELRAVKGDVSTLVRIDNRTGVNYDTFTAQYTEGDVLDLAGVASIYNGTYQLKPRSADDIAFSDYGSDWIEVDLIGLNDLHGKIDQRYELDINGDGLVDGTYGGAEYWAAYVREVQAANPDTLFVGVGDLIGGSSPVSALFQDEPTVEILNALDMDVNTVGNHEFDRGVTELMRMVNGGDYPGDDVYREYAGMDFAQLAANVVWKSGDRAGETILPAYEIVEAAGQQIGFIGVVTEGAADMVMPAGIQDIVFTDPVDAINDAVGELQAQGIHAIIVLAHSAAEQDERGNITGESAAYVGQIDADVDVIFAAHNHAIVNGLVGDTLIVQASEYGKALSHVQLAIDPTTGDIVEKSADIIWVDNAQIEPDSEVRGILDYYEELVAPLLNEVVGVAAHEMEGGYGVKGEIGDNALGNLIADSMKWAMDSDFAMMNGGGIRDRLNAGDITYGELYNILPFNNVLMKLEVTGSELREIVNGQLSSYYGPDFSISGFKYTWDGSTAKVADITFPDGSAIDPDATYTLAVNNFMATSTGDKYKAIGQLGQNPVMGPEDLDGLVRFVKSFDGPIAYAAEGRISEVAVSGPVFGEVISIANAKLLADGTEVTVEGIVTIPPGAFGANNSFYLEDASGAIQVYTYANPGVSLGDQVKLKSKKDTYNGTLQLNGIAAFDIQGQVEPLPQIVIELDDTLAYELVMLRNVRVADISGVDGYGNFSFQAVSDDHVTRIYVDSRTGISHDSFTSAYAEGDLLHITGIAAPYRGDYELKPRMMRDFKAVHEVPDFGFVVGTPIFTNFAGEEVTALTPNGFVKAGVAITNRTSEDKQASLIAALYDANGSVRNISFVDKQIGAGDTVTLNAGFSLPENVEGHVVKVFVWDSFHSMQPLSEAVAFPEAG</sequence>
<dbReference type="GO" id="GO:0008253">
    <property type="term" value="F:5'-nucleotidase activity"/>
    <property type="evidence" value="ECO:0007669"/>
    <property type="project" value="TreeGrafter"/>
</dbReference>
<dbReference type="EMBL" id="BOVK01000024">
    <property type="protein sequence ID" value="GIQ69086.1"/>
    <property type="molecule type" value="Genomic_DNA"/>
</dbReference>
<evidence type="ECO:0000256" key="3">
    <source>
        <dbReference type="SAM" id="SignalP"/>
    </source>
</evidence>
<dbReference type="CDD" id="cd04486">
    <property type="entry name" value="YhcR_OBF_like"/>
    <property type="match status" value="1"/>
</dbReference>
<dbReference type="SUPFAM" id="SSF55816">
    <property type="entry name" value="5'-nucleotidase (syn. UDP-sugar hydrolase), C-terminal domain"/>
    <property type="match status" value="1"/>
</dbReference>